<evidence type="ECO:0000256" key="6">
    <source>
        <dbReference type="SAM" id="Phobius"/>
    </source>
</evidence>
<feature type="transmembrane region" description="Helical" evidence="6">
    <location>
        <begin position="24"/>
        <end position="43"/>
    </location>
</feature>
<name>A0A8J2SUH8_9STRA</name>
<dbReference type="Proteomes" id="UP000789595">
    <property type="component" value="Unassembled WGS sequence"/>
</dbReference>
<dbReference type="InterPro" id="IPR035952">
    <property type="entry name" value="Rhomboid-like_sf"/>
</dbReference>
<evidence type="ECO:0000256" key="2">
    <source>
        <dbReference type="ARBA" id="ARBA00022692"/>
    </source>
</evidence>
<evidence type="ECO:0000256" key="1">
    <source>
        <dbReference type="ARBA" id="ARBA00004141"/>
    </source>
</evidence>
<evidence type="ECO:0000256" key="5">
    <source>
        <dbReference type="SAM" id="MobiDB-lite"/>
    </source>
</evidence>
<evidence type="ECO:0000313" key="7">
    <source>
        <dbReference type="EMBL" id="CAH0377222.1"/>
    </source>
</evidence>
<feature type="transmembrane region" description="Helical" evidence="6">
    <location>
        <begin position="63"/>
        <end position="85"/>
    </location>
</feature>
<protein>
    <recommendedName>
        <fullName evidence="9">Derlin</fullName>
    </recommendedName>
</protein>
<dbReference type="OrthoDB" id="47452at2759"/>
<feature type="compositionally biased region" description="Low complexity" evidence="5">
    <location>
        <begin position="291"/>
        <end position="302"/>
    </location>
</feature>
<dbReference type="SUPFAM" id="SSF144091">
    <property type="entry name" value="Rhomboid-like"/>
    <property type="match status" value="1"/>
</dbReference>
<gene>
    <name evidence="7" type="ORF">PECAL_5P17940</name>
</gene>
<sequence length="337" mass="35559">MQAPPEDANPLNRAYEAWAARTPVVCRGLCVGLAACYGFSWILDLQRGLETVPFRIVRRFELWRLILSPCVGNSLLGTVVALFVLGDGVGPRLEQSWGSMRMMIATLTASIVINLSFCALCYLFTMMIGSAEPALAATSGGWPLLLCLITIECLSSPDGTRPLPCIPIQVPRDRYPAALLLLLLILGAPKLSLSLGCAYGYGYAKGYLEVLKPKPALVSRCEAASALACVTSDSTFVSAERSLGASAFTVSGGDWADPENPSAVQRGFGTMLAEARQAAFPPEPPGGQGRVLGASAPAAAPLVPTPTPPSPQRTARGNRDAILAAAERRSRQQNAGS</sequence>
<accession>A0A8J2SUH8</accession>
<keyword evidence="8" id="KW-1185">Reference proteome</keyword>
<feature type="transmembrane region" description="Helical" evidence="6">
    <location>
        <begin position="175"/>
        <end position="201"/>
    </location>
</feature>
<dbReference type="AlphaFoldDB" id="A0A8J2SUH8"/>
<comment type="caution">
    <text evidence="7">The sequence shown here is derived from an EMBL/GenBank/DDBJ whole genome shotgun (WGS) entry which is preliminary data.</text>
</comment>
<feature type="region of interest" description="Disordered" evidence="5">
    <location>
        <begin position="279"/>
        <end position="321"/>
    </location>
</feature>
<dbReference type="Gene3D" id="1.20.1540.10">
    <property type="entry name" value="Rhomboid-like"/>
    <property type="match status" value="1"/>
</dbReference>
<keyword evidence="3 6" id="KW-1133">Transmembrane helix</keyword>
<proteinExistence type="predicted"/>
<evidence type="ECO:0008006" key="9">
    <source>
        <dbReference type="Google" id="ProtNLM"/>
    </source>
</evidence>
<reference evidence="7" key="1">
    <citation type="submission" date="2021-11" db="EMBL/GenBank/DDBJ databases">
        <authorList>
            <consortium name="Genoscope - CEA"/>
            <person name="William W."/>
        </authorList>
    </citation>
    <scope>NUCLEOTIDE SEQUENCE</scope>
</reference>
<dbReference type="EMBL" id="CAKKNE010000005">
    <property type="protein sequence ID" value="CAH0377222.1"/>
    <property type="molecule type" value="Genomic_DNA"/>
</dbReference>
<evidence type="ECO:0000313" key="8">
    <source>
        <dbReference type="Proteomes" id="UP000789595"/>
    </source>
</evidence>
<comment type="subcellular location">
    <subcellularLocation>
        <location evidence="1">Membrane</location>
        <topology evidence="1">Multi-pass membrane protein</topology>
    </subcellularLocation>
</comment>
<dbReference type="GO" id="GO:0016020">
    <property type="term" value="C:membrane"/>
    <property type="evidence" value="ECO:0007669"/>
    <property type="project" value="UniProtKB-SubCell"/>
</dbReference>
<keyword evidence="4 6" id="KW-0472">Membrane</keyword>
<evidence type="ECO:0000256" key="4">
    <source>
        <dbReference type="ARBA" id="ARBA00023136"/>
    </source>
</evidence>
<keyword evidence="2 6" id="KW-0812">Transmembrane</keyword>
<feature type="transmembrane region" description="Helical" evidence="6">
    <location>
        <begin position="106"/>
        <end position="128"/>
    </location>
</feature>
<organism evidence="7 8">
    <name type="scientific">Pelagomonas calceolata</name>
    <dbReference type="NCBI Taxonomy" id="35677"/>
    <lineage>
        <taxon>Eukaryota</taxon>
        <taxon>Sar</taxon>
        <taxon>Stramenopiles</taxon>
        <taxon>Ochrophyta</taxon>
        <taxon>Pelagophyceae</taxon>
        <taxon>Pelagomonadales</taxon>
        <taxon>Pelagomonadaceae</taxon>
        <taxon>Pelagomonas</taxon>
    </lineage>
</organism>
<evidence type="ECO:0000256" key="3">
    <source>
        <dbReference type="ARBA" id="ARBA00022989"/>
    </source>
</evidence>